<keyword evidence="5 7" id="KW-1133">Transmembrane helix</keyword>
<keyword evidence="3" id="KW-1003">Cell membrane</keyword>
<protein>
    <recommendedName>
        <fullName evidence="8">YetF C-terminal domain-containing protein</fullName>
    </recommendedName>
</protein>
<dbReference type="GO" id="GO:0005886">
    <property type="term" value="C:plasma membrane"/>
    <property type="evidence" value="ECO:0007669"/>
    <property type="project" value="UniProtKB-SubCell"/>
</dbReference>
<evidence type="ECO:0000313" key="9">
    <source>
        <dbReference type="EMBL" id="QAS54361.1"/>
    </source>
</evidence>
<accession>A0A410MI22</accession>
<evidence type="ECO:0000256" key="5">
    <source>
        <dbReference type="ARBA" id="ARBA00022989"/>
    </source>
</evidence>
<dbReference type="PANTHER" id="PTHR34582">
    <property type="entry name" value="UPF0702 TRANSMEMBRANE PROTEIN YCAP"/>
    <property type="match status" value="1"/>
</dbReference>
<feature type="transmembrane region" description="Helical" evidence="7">
    <location>
        <begin position="37"/>
        <end position="56"/>
    </location>
</feature>
<dbReference type="InterPro" id="IPR007353">
    <property type="entry name" value="DUF421"/>
</dbReference>
<dbReference type="OrthoDB" id="9778331at2"/>
<comment type="similarity">
    <text evidence="2">Belongs to the UPF0702 family.</text>
</comment>
<evidence type="ECO:0000256" key="1">
    <source>
        <dbReference type="ARBA" id="ARBA00004651"/>
    </source>
</evidence>
<dbReference type="Pfam" id="PF04239">
    <property type="entry name" value="DUF421"/>
    <property type="match status" value="1"/>
</dbReference>
<keyword evidence="6 7" id="KW-0472">Membrane</keyword>
<proteinExistence type="inferred from homology"/>
<feature type="domain" description="YetF C-terminal" evidence="8">
    <location>
        <begin position="81"/>
        <end position="213"/>
    </location>
</feature>
<evidence type="ECO:0000256" key="7">
    <source>
        <dbReference type="SAM" id="Phobius"/>
    </source>
</evidence>
<evidence type="ECO:0000313" key="10">
    <source>
        <dbReference type="Proteomes" id="UP000287756"/>
    </source>
</evidence>
<dbReference type="Proteomes" id="UP000287756">
    <property type="component" value="Chromosome"/>
</dbReference>
<evidence type="ECO:0000259" key="8">
    <source>
        <dbReference type="Pfam" id="PF04239"/>
    </source>
</evidence>
<gene>
    <name evidence="9" type="ORF">HLI_20130</name>
</gene>
<dbReference type="PANTHER" id="PTHR34582:SF7">
    <property type="entry name" value="UPF0702 TRANSMEMBRANE PROTEIN YDFS"/>
    <property type="match status" value="1"/>
</dbReference>
<keyword evidence="4 7" id="KW-0812">Transmembrane</keyword>
<feature type="transmembrane region" description="Helical" evidence="7">
    <location>
        <begin position="6"/>
        <end position="25"/>
    </location>
</feature>
<dbReference type="RefSeq" id="WP_128526627.1">
    <property type="nucleotide sequence ID" value="NZ_CP026118.1"/>
</dbReference>
<dbReference type="Gene3D" id="3.30.240.20">
    <property type="entry name" value="bsu07140 like domains"/>
    <property type="match status" value="2"/>
</dbReference>
<name>A0A410MI22_9BACI</name>
<dbReference type="InterPro" id="IPR023090">
    <property type="entry name" value="UPF0702_alpha/beta_dom_sf"/>
</dbReference>
<evidence type="ECO:0000256" key="2">
    <source>
        <dbReference type="ARBA" id="ARBA00006448"/>
    </source>
</evidence>
<evidence type="ECO:0000256" key="3">
    <source>
        <dbReference type="ARBA" id="ARBA00022475"/>
    </source>
</evidence>
<sequence>MSYLEVLSRGLVLFSTLYFLARVLNKKLISQMTFFDFVAGITLGSMTATLTFSVNVSLGKGVFGLILFALLVLIIDVLCLKNFHLRKVFNSEPTVLMDNGKVLENGMKKVRFTVDELLIQLRKKNVFHFSDVESAVLETDGSVSVLKKAGRQTITQQDLNIIKKTAGLPQIVMIEGNVLPYSLKSMGKDESWLKNQLKQRGISDLTDVIVAQLSATDELYIDTKKDRIDFSSDE</sequence>
<dbReference type="AlphaFoldDB" id="A0A410MI22"/>
<evidence type="ECO:0000256" key="6">
    <source>
        <dbReference type="ARBA" id="ARBA00023136"/>
    </source>
</evidence>
<evidence type="ECO:0000256" key="4">
    <source>
        <dbReference type="ARBA" id="ARBA00022692"/>
    </source>
</evidence>
<organism evidence="9 10">
    <name type="scientific">Halobacillus litoralis</name>
    <dbReference type="NCBI Taxonomy" id="45668"/>
    <lineage>
        <taxon>Bacteria</taxon>
        <taxon>Bacillati</taxon>
        <taxon>Bacillota</taxon>
        <taxon>Bacilli</taxon>
        <taxon>Bacillales</taxon>
        <taxon>Bacillaceae</taxon>
        <taxon>Halobacillus</taxon>
    </lineage>
</organism>
<reference evidence="9 10" key="1">
    <citation type="submission" date="2018-01" db="EMBL/GenBank/DDBJ databases">
        <title>The whole genome sequencing and assembly of Halobacillus litoralis ERB031 strain.</title>
        <authorList>
            <person name="Lee S.-J."/>
            <person name="Park M.-K."/>
            <person name="Kim J.-Y."/>
            <person name="Lee Y.-J."/>
            <person name="Yi H."/>
            <person name="Bahn Y.-S."/>
            <person name="Kim J.F."/>
            <person name="Lee D.-W."/>
        </authorList>
    </citation>
    <scope>NUCLEOTIDE SEQUENCE [LARGE SCALE GENOMIC DNA]</scope>
    <source>
        <strain evidence="9 10">ERB 031</strain>
    </source>
</reference>
<comment type="subcellular location">
    <subcellularLocation>
        <location evidence="1">Cell membrane</location>
        <topology evidence="1">Multi-pass membrane protein</topology>
    </subcellularLocation>
</comment>
<dbReference type="KEGG" id="hli:HLI_20130"/>
<dbReference type="EMBL" id="CP026118">
    <property type="protein sequence ID" value="QAS54361.1"/>
    <property type="molecule type" value="Genomic_DNA"/>
</dbReference>
<feature type="transmembrane region" description="Helical" evidence="7">
    <location>
        <begin position="62"/>
        <end position="80"/>
    </location>
</feature>